<dbReference type="InterPro" id="IPR038434">
    <property type="entry name" value="YARHG_sf"/>
</dbReference>
<organism evidence="3 4">
    <name type="scientific">Flammeovirga aprica JL-4</name>
    <dbReference type="NCBI Taxonomy" id="694437"/>
    <lineage>
        <taxon>Bacteria</taxon>
        <taxon>Pseudomonadati</taxon>
        <taxon>Bacteroidota</taxon>
        <taxon>Cytophagia</taxon>
        <taxon>Cytophagales</taxon>
        <taxon>Flammeovirgaceae</taxon>
        <taxon>Flammeovirga</taxon>
    </lineage>
</organism>
<feature type="chain" id="PRO_5030713781" evidence="1">
    <location>
        <begin position="27"/>
        <end position="241"/>
    </location>
</feature>
<feature type="signal peptide" evidence="1">
    <location>
        <begin position="1"/>
        <end position="26"/>
    </location>
</feature>
<sequence>MMILKIKNTVPLLCSLIAFLSLHLKAQTIGGVEEIDDNKVTEWNASSESEYQGIYSLGYSEWEYSLVILVDGNDVVAQIKKGGWSEQNPPDWVITYETLTYTHIKGNMFFADEFNGQFAIYDEGTDRVEGFKRLDSLKIHKDYEFGSRSGKLEDYFSGQYPQASTKKLTDDDLWDLSAAELKIMRNEIFARYGYKFIEGGKMDQHFRAQKWYKPQHKSVDKWLTEFEKMNIKLIKLHEGNR</sequence>
<evidence type="ECO:0000313" key="4">
    <source>
        <dbReference type="Proteomes" id="UP000576082"/>
    </source>
</evidence>
<gene>
    <name evidence="3" type="ORF">HHU12_20510</name>
</gene>
<dbReference type="Pfam" id="PF13308">
    <property type="entry name" value="YARHG"/>
    <property type="match status" value="1"/>
</dbReference>
<feature type="domain" description="YARHG" evidence="2">
    <location>
        <begin position="156"/>
        <end position="239"/>
    </location>
</feature>
<reference evidence="3 4" key="1">
    <citation type="submission" date="2020-04" db="EMBL/GenBank/DDBJ databases">
        <title>Flammeovirga sp. SR4, a novel species isolated from seawater.</title>
        <authorList>
            <person name="Wang X."/>
        </authorList>
    </citation>
    <scope>NUCLEOTIDE SEQUENCE [LARGE SCALE GENOMIC DNA]</scope>
    <source>
        <strain evidence="3 4">ATCC 23126</strain>
    </source>
</reference>
<protein>
    <submittedName>
        <fullName evidence="3">YARHG domain-containing protein</fullName>
    </submittedName>
</protein>
<dbReference type="RefSeq" id="WP_169658611.1">
    <property type="nucleotide sequence ID" value="NZ_JABANE010000062.1"/>
</dbReference>
<keyword evidence="4" id="KW-1185">Reference proteome</keyword>
<dbReference type="EMBL" id="JABANE010000062">
    <property type="protein sequence ID" value="NME70371.1"/>
    <property type="molecule type" value="Genomic_DNA"/>
</dbReference>
<dbReference type="SMART" id="SM01324">
    <property type="entry name" value="YARHG"/>
    <property type="match status" value="1"/>
</dbReference>
<dbReference type="AlphaFoldDB" id="A0A7X9RX75"/>
<evidence type="ECO:0000259" key="2">
    <source>
        <dbReference type="SMART" id="SM01324"/>
    </source>
</evidence>
<evidence type="ECO:0000313" key="3">
    <source>
        <dbReference type="EMBL" id="NME70371.1"/>
    </source>
</evidence>
<dbReference type="Proteomes" id="UP000576082">
    <property type="component" value="Unassembled WGS sequence"/>
</dbReference>
<accession>A0A7X9RX75</accession>
<dbReference type="Gene3D" id="1.20.58.1690">
    <property type="match status" value="1"/>
</dbReference>
<evidence type="ECO:0000256" key="1">
    <source>
        <dbReference type="SAM" id="SignalP"/>
    </source>
</evidence>
<keyword evidence="1" id="KW-0732">Signal</keyword>
<name>A0A7X9RX75_9BACT</name>
<proteinExistence type="predicted"/>
<dbReference type="InterPro" id="IPR025582">
    <property type="entry name" value="YARHG_dom"/>
</dbReference>
<comment type="caution">
    <text evidence="3">The sequence shown here is derived from an EMBL/GenBank/DDBJ whole genome shotgun (WGS) entry which is preliminary data.</text>
</comment>